<feature type="transmembrane region" description="Helical" evidence="8">
    <location>
        <begin position="35"/>
        <end position="57"/>
    </location>
</feature>
<dbReference type="NCBIfam" id="TIGR03025">
    <property type="entry name" value="EPS_sugtrans"/>
    <property type="match status" value="1"/>
</dbReference>
<feature type="transmembrane region" description="Helical" evidence="8">
    <location>
        <begin position="69"/>
        <end position="87"/>
    </location>
</feature>
<evidence type="ECO:0000256" key="1">
    <source>
        <dbReference type="ARBA" id="ARBA00004141"/>
    </source>
</evidence>
<evidence type="ECO:0000256" key="7">
    <source>
        <dbReference type="ARBA" id="ARBA00023169"/>
    </source>
</evidence>
<dbReference type="EMBL" id="FPCH01000002">
    <property type="protein sequence ID" value="SFV33378.1"/>
    <property type="molecule type" value="Genomic_DNA"/>
</dbReference>
<comment type="subcellular location">
    <subcellularLocation>
        <location evidence="1">Membrane</location>
        <topology evidence="1">Multi-pass membrane protein</topology>
    </subcellularLocation>
</comment>
<comment type="similarity">
    <text evidence="2">Belongs to the bacterial sugar transferase family.</text>
</comment>
<feature type="transmembrane region" description="Helical" evidence="8">
    <location>
        <begin position="138"/>
        <end position="159"/>
    </location>
</feature>
<dbReference type="OrthoDB" id="9808602at2"/>
<dbReference type="NCBIfam" id="TIGR03023">
    <property type="entry name" value="WcaJ_sugtrans"/>
    <property type="match status" value="1"/>
</dbReference>
<dbReference type="Proteomes" id="UP000199423">
    <property type="component" value="Unassembled WGS sequence"/>
</dbReference>
<dbReference type="InterPro" id="IPR017473">
    <property type="entry name" value="Undecaprenyl-P_gluc_Ptfrase"/>
</dbReference>
<feature type="transmembrane region" description="Helical" evidence="8">
    <location>
        <begin position="108"/>
        <end position="126"/>
    </location>
</feature>
<protein>
    <submittedName>
        <fullName evidence="10">Putative colanic acid biosysnthesis UDP-glucose lipid carrier transferase</fullName>
    </submittedName>
</protein>
<evidence type="ECO:0000313" key="10">
    <source>
        <dbReference type="EMBL" id="SFV33378.1"/>
    </source>
</evidence>
<dbReference type="GO" id="GO:0016020">
    <property type="term" value="C:membrane"/>
    <property type="evidence" value="ECO:0007669"/>
    <property type="project" value="UniProtKB-SubCell"/>
</dbReference>
<feature type="domain" description="Bacterial sugar transferase" evidence="9">
    <location>
        <begin position="299"/>
        <end position="483"/>
    </location>
</feature>
<evidence type="ECO:0000313" key="11">
    <source>
        <dbReference type="Proteomes" id="UP000199423"/>
    </source>
</evidence>
<accession>A0A1I7NFE7</accession>
<sequence>MANTSVRVELGALPRRQLSRLPRAWASKFSKLDTCVSVLGIFEAAAVILAAAAAKFLYIDLFIGRLQPWWPYLAPAPLLATTLYLFLKRADLYDTSSVSQPAVPYGRIFGALVTSFLLLLGILYILKVADWYSRGWFLTWFAISALLLITVRIVGMHYVRRMVAQGRIRQRIAMFGDPDFITAMKASVEIAGPAPGIEGIYLAPTSARCEDLHSDGGLDELKNAIERRRYDTIIIGFPAEHIQSIKAAVNDLASYSTELLLCTKLEREPHIIRGARHIGTLRADIVNLVPLSESNRVLKAALDYILAAVGLFLLSPLFILIAIAIKLDSPGPVFFRQRRYGQNNRIFRIYKFRTMFVTEDGQHIKQAERNDPRVTRIGWFLRRTSLDELPQLINVLTGDMSIVGPRPHALAHDQLFDQQLDLFSLRRRVRPGLTGWAQVHGFRGETKTTLDISKRVEHDLYYIDNWTIWLDVEIMIRTIFVLFRGAF</sequence>
<feature type="transmembrane region" description="Helical" evidence="8">
    <location>
        <begin position="304"/>
        <end position="325"/>
    </location>
</feature>
<name>A0A1I7NFE7_9HYPH</name>
<dbReference type="STRING" id="51670.SAMN04488557_1955"/>
<dbReference type="InterPro" id="IPR003362">
    <property type="entry name" value="Bact_transf"/>
</dbReference>
<dbReference type="AlphaFoldDB" id="A0A1I7NFE7"/>
<reference evidence="11" key="1">
    <citation type="submission" date="2016-10" db="EMBL/GenBank/DDBJ databases">
        <authorList>
            <person name="Varghese N."/>
            <person name="Submissions S."/>
        </authorList>
    </citation>
    <scope>NUCLEOTIDE SEQUENCE [LARGE SCALE GENOMIC DNA]</scope>
    <source>
        <strain evidence="11">DSM 1565</strain>
    </source>
</reference>
<dbReference type="Pfam" id="PF13727">
    <property type="entry name" value="CoA_binding_3"/>
    <property type="match status" value="1"/>
</dbReference>
<evidence type="ECO:0000256" key="8">
    <source>
        <dbReference type="SAM" id="Phobius"/>
    </source>
</evidence>
<dbReference type="PANTHER" id="PTHR30576">
    <property type="entry name" value="COLANIC BIOSYNTHESIS UDP-GLUCOSE LIPID CARRIER TRANSFERASE"/>
    <property type="match status" value="1"/>
</dbReference>
<keyword evidence="3 10" id="KW-0808">Transferase</keyword>
<keyword evidence="6 8" id="KW-0472">Membrane</keyword>
<evidence type="ECO:0000256" key="4">
    <source>
        <dbReference type="ARBA" id="ARBA00022692"/>
    </source>
</evidence>
<dbReference type="GO" id="GO:0016780">
    <property type="term" value="F:phosphotransferase activity, for other substituted phosphate groups"/>
    <property type="evidence" value="ECO:0007669"/>
    <property type="project" value="TreeGrafter"/>
</dbReference>
<gene>
    <name evidence="10" type="ORF">SAMN04488557_1955</name>
</gene>
<keyword evidence="4 8" id="KW-0812">Transmembrane</keyword>
<proteinExistence type="inferred from homology"/>
<evidence type="ECO:0000256" key="3">
    <source>
        <dbReference type="ARBA" id="ARBA00022679"/>
    </source>
</evidence>
<dbReference type="GO" id="GO:0000271">
    <property type="term" value="P:polysaccharide biosynthetic process"/>
    <property type="evidence" value="ECO:0007669"/>
    <property type="project" value="UniProtKB-KW"/>
</dbReference>
<keyword evidence="5 8" id="KW-1133">Transmembrane helix</keyword>
<keyword evidence="7" id="KW-0270">Exopolysaccharide synthesis</keyword>
<dbReference type="PANTHER" id="PTHR30576:SF0">
    <property type="entry name" value="UNDECAPRENYL-PHOSPHATE N-ACETYLGALACTOSAMINYL 1-PHOSPHATE TRANSFERASE-RELATED"/>
    <property type="match status" value="1"/>
</dbReference>
<dbReference type="RefSeq" id="WP_092867454.1">
    <property type="nucleotide sequence ID" value="NZ_FPCH01000002.1"/>
</dbReference>
<evidence type="ECO:0000256" key="2">
    <source>
        <dbReference type="ARBA" id="ARBA00006464"/>
    </source>
</evidence>
<evidence type="ECO:0000259" key="9">
    <source>
        <dbReference type="Pfam" id="PF02397"/>
    </source>
</evidence>
<organism evidence="10 11">
    <name type="scientific">Hyphomicrobium facile</name>
    <dbReference type="NCBI Taxonomy" id="51670"/>
    <lineage>
        <taxon>Bacteria</taxon>
        <taxon>Pseudomonadati</taxon>
        <taxon>Pseudomonadota</taxon>
        <taxon>Alphaproteobacteria</taxon>
        <taxon>Hyphomicrobiales</taxon>
        <taxon>Hyphomicrobiaceae</taxon>
        <taxon>Hyphomicrobium</taxon>
    </lineage>
</organism>
<keyword evidence="11" id="KW-1185">Reference proteome</keyword>
<evidence type="ECO:0000256" key="5">
    <source>
        <dbReference type="ARBA" id="ARBA00022989"/>
    </source>
</evidence>
<evidence type="ECO:0000256" key="6">
    <source>
        <dbReference type="ARBA" id="ARBA00023136"/>
    </source>
</evidence>
<dbReference type="Pfam" id="PF02397">
    <property type="entry name" value="Bac_transf"/>
    <property type="match status" value="1"/>
</dbReference>
<dbReference type="InterPro" id="IPR017475">
    <property type="entry name" value="EPS_sugar_tfrase"/>
</dbReference>